<reference evidence="1 2" key="1">
    <citation type="submission" date="2023-03" db="EMBL/GenBank/DDBJ databases">
        <title>Draft genome sequence of type strain Streptomyces ferralitis JCM 14344.</title>
        <authorList>
            <person name="Klaysubun C."/>
            <person name="Duangmal K."/>
        </authorList>
    </citation>
    <scope>NUCLEOTIDE SEQUENCE [LARGE SCALE GENOMIC DNA]</scope>
    <source>
        <strain evidence="1 2">JCM 14344</strain>
    </source>
</reference>
<proteinExistence type="predicted"/>
<organism evidence="1 2">
    <name type="scientific">Streptantibioticus ferralitis</name>
    <dbReference type="NCBI Taxonomy" id="236510"/>
    <lineage>
        <taxon>Bacteria</taxon>
        <taxon>Bacillati</taxon>
        <taxon>Actinomycetota</taxon>
        <taxon>Actinomycetes</taxon>
        <taxon>Kitasatosporales</taxon>
        <taxon>Streptomycetaceae</taxon>
        <taxon>Streptantibioticus</taxon>
    </lineage>
</organism>
<dbReference type="EMBL" id="JARHTQ010000025">
    <property type="protein sequence ID" value="MDF2259736.1"/>
    <property type="molecule type" value="Genomic_DNA"/>
</dbReference>
<dbReference type="Proteomes" id="UP001220022">
    <property type="component" value="Unassembled WGS sequence"/>
</dbReference>
<accession>A0ABT5Z7C6</accession>
<name>A0ABT5Z7C6_9ACTN</name>
<keyword evidence="2" id="KW-1185">Reference proteome</keyword>
<comment type="caution">
    <text evidence="1">The sequence shown here is derived from an EMBL/GenBank/DDBJ whole genome shotgun (WGS) entry which is preliminary data.</text>
</comment>
<protein>
    <submittedName>
        <fullName evidence="1">Uncharacterized protein</fullName>
    </submittedName>
</protein>
<gene>
    <name evidence="1" type="ORF">P2L57_29650</name>
</gene>
<dbReference type="RefSeq" id="WP_275819639.1">
    <property type="nucleotide sequence ID" value="NZ_BAAANM010000028.1"/>
</dbReference>
<evidence type="ECO:0000313" key="2">
    <source>
        <dbReference type="Proteomes" id="UP001220022"/>
    </source>
</evidence>
<sequence>MATTMTPLQPGTEAAAQAAAFAIFGSDIPPIGPEDYHGSWRTTLHVIAEEWVGEGRFERHAARTAAALNELFGVGSPEARAEGTTLQPLIDRCRHFGITTADLRRHGAQLPES</sequence>
<evidence type="ECO:0000313" key="1">
    <source>
        <dbReference type="EMBL" id="MDF2259736.1"/>
    </source>
</evidence>